<dbReference type="EMBL" id="CP000685">
    <property type="protein sequence ID" value="ABQ07353.1"/>
    <property type="molecule type" value="Genomic_DNA"/>
</dbReference>
<keyword evidence="2" id="KW-1185">Reference proteome</keyword>
<accession>A5FBR8</accession>
<dbReference type="KEGG" id="fjo:Fjoh_4346"/>
<organism evidence="1 2">
    <name type="scientific">Flavobacterium johnsoniae (strain ATCC 17061 / DSM 2064 / JCM 8514 / BCRC 14874 / CCUG 350202 / NBRC 14942 / NCIMB 11054 / UW101)</name>
    <name type="common">Cytophaga johnsonae</name>
    <dbReference type="NCBI Taxonomy" id="376686"/>
    <lineage>
        <taxon>Bacteria</taxon>
        <taxon>Pseudomonadati</taxon>
        <taxon>Bacteroidota</taxon>
        <taxon>Flavobacteriia</taxon>
        <taxon>Flavobacteriales</taxon>
        <taxon>Flavobacteriaceae</taxon>
        <taxon>Flavobacterium</taxon>
    </lineage>
</organism>
<evidence type="ECO:0000313" key="2">
    <source>
        <dbReference type="Proteomes" id="UP000006694"/>
    </source>
</evidence>
<dbReference type="OrthoDB" id="1371639at2"/>
<sequence length="84" mass="9426">MELPLALSDEILKILAQNYNKTYSLEDLTSIIMLTDNTCSEVECQAKVLDVLIQLDDDELIVLNPETDESSITKKGVIKQTIKI</sequence>
<gene>
    <name evidence="1" type="ordered locus">Fjoh_4346</name>
</gene>
<dbReference type="GeneID" id="31767270"/>
<dbReference type="AlphaFoldDB" id="A5FBR8"/>
<dbReference type="HOGENOM" id="CLU_2522663_0_0_10"/>
<evidence type="ECO:0000313" key="1">
    <source>
        <dbReference type="EMBL" id="ABQ07353.1"/>
    </source>
</evidence>
<dbReference type="RefSeq" id="WP_012026319.1">
    <property type="nucleotide sequence ID" value="NC_009441.1"/>
</dbReference>
<name>A5FBR8_FLAJ1</name>
<protein>
    <submittedName>
        <fullName evidence="1">Uncharacterized protein</fullName>
    </submittedName>
</protein>
<reference evidence="1 2" key="1">
    <citation type="journal article" date="2009" name="Appl. Environ. Microbiol.">
        <title>Novel features of the polysaccharide-digesting gliding bacterium Flavobacterium johnsoniae as revealed by genome sequence analysis.</title>
        <authorList>
            <person name="McBride M.J."/>
            <person name="Xie G."/>
            <person name="Martens E.C."/>
            <person name="Lapidus A."/>
            <person name="Henrissat B."/>
            <person name="Rhodes R.G."/>
            <person name="Goltsman E."/>
            <person name="Wang W."/>
            <person name="Xu J."/>
            <person name="Hunnicutt D.W."/>
            <person name="Staroscik A.M."/>
            <person name="Hoover T.R."/>
            <person name="Cheng Y.Q."/>
            <person name="Stein J.L."/>
        </authorList>
    </citation>
    <scope>NUCLEOTIDE SEQUENCE [LARGE SCALE GENOMIC DNA]</scope>
    <source>
        <strain evidence="2">ATCC 17061 / DSM 2064 / JCM 8514 / BCRC 14874 / CCUG 350202 / NBRC 14942 / NCIMB 11054 / UW101</strain>
    </source>
</reference>
<dbReference type="Proteomes" id="UP000006694">
    <property type="component" value="Chromosome"/>
</dbReference>
<proteinExistence type="predicted"/>